<reference evidence="1 2" key="1">
    <citation type="submission" date="2018-08" db="EMBL/GenBank/DDBJ databases">
        <title>Mountain-cultivated ginseng endophyte, Burkholderia stabilis and its activity against ginseng root rot disease.</title>
        <authorList>
            <person name="Tapan Kumar M."/>
            <person name="Bae H."/>
            <person name="Shanmugam G."/>
            <person name="Jeon J."/>
        </authorList>
    </citation>
    <scope>NUCLEOTIDE SEQUENCE [LARGE SCALE GENOMIC DNA]</scope>
    <source>
        <strain evidence="1 2">EB159</strain>
    </source>
</reference>
<organism evidence="1 2">
    <name type="scientific">Burkholderia stabilis</name>
    <dbReference type="NCBI Taxonomy" id="95485"/>
    <lineage>
        <taxon>Bacteria</taxon>
        <taxon>Pseudomonadati</taxon>
        <taxon>Pseudomonadota</taxon>
        <taxon>Betaproteobacteria</taxon>
        <taxon>Burkholderiales</taxon>
        <taxon>Burkholderiaceae</taxon>
        <taxon>Burkholderia</taxon>
        <taxon>Burkholderia cepacia complex</taxon>
    </lineage>
</organism>
<dbReference type="Proteomes" id="UP000289650">
    <property type="component" value="Unassembled WGS sequence"/>
</dbReference>
<accession>A0A4Q2A932</accession>
<evidence type="ECO:0000313" key="1">
    <source>
        <dbReference type="EMBL" id="RXV65321.1"/>
    </source>
</evidence>
<dbReference type="EMBL" id="QWEX01000003">
    <property type="protein sequence ID" value="RXV65321.1"/>
    <property type="molecule type" value="Genomic_DNA"/>
</dbReference>
<evidence type="ECO:0000313" key="2">
    <source>
        <dbReference type="Proteomes" id="UP000289650"/>
    </source>
</evidence>
<proteinExistence type="predicted"/>
<protein>
    <submittedName>
        <fullName evidence="1">Uncharacterized protein</fullName>
    </submittedName>
</protein>
<sequence length="155" mass="16339">MVEVDAIEFQPDQPTYRDLQGVNRNILNCLSLDFDGANHAVLVDVPDLTAYGLGDGDVVTMTWVAYAGLPGGGGAEVARLVEPITLDSVTAKGFVWRVEPYEDYILPTYDPPPGAGTAGHASTTYSYLSGSETITSHPADAIVAMFDAAGSCPLT</sequence>
<name>A0A4Q2A932_9BURK</name>
<gene>
    <name evidence="1" type="ORF">D1006_35035</name>
</gene>
<comment type="caution">
    <text evidence="1">The sequence shown here is derived from an EMBL/GenBank/DDBJ whole genome shotgun (WGS) entry which is preliminary data.</text>
</comment>
<dbReference type="AlphaFoldDB" id="A0A4Q2A932"/>